<evidence type="ECO:0000256" key="4">
    <source>
        <dbReference type="ARBA" id="ARBA00022741"/>
    </source>
</evidence>
<feature type="domain" description="Glutamine amidotransferase type-2" evidence="11">
    <location>
        <begin position="2"/>
        <end position="210"/>
    </location>
</feature>
<keyword evidence="7 9" id="KW-0315">Glutamine amidotransferase</keyword>
<dbReference type="CDD" id="cd00712">
    <property type="entry name" value="AsnB"/>
    <property type="match status" value="1"/>
</dbReference>
<evidence type="ECO:0000256" key="10">
    <source>
        <dbReference type="PIRSR" id="PIRSR001589-2"/>
    </source>
</evidence>
<reference evidence="12" key="2">
    <citation type="submission" date="2020-09" db="EMBL/GenBank/DDBJ databases">
        <authorList>
            <person name="Sun Q."/>
            <person name="Zhou Y."/>
        </authorList>
    </citation>
    <scope>NUCLEOTIDE SEQUENCE</scope>
    <source>
        <strain evidence="12">CGMCC 4.7430</strain>
    </source>
</reference>
<keyword evidence="5 10" id="KW-0067">ATP-binding</keyword>
<comment type="similarity">
    <text evidence="2">Belongs to the asparagine synthetase family.</text>
</comment>
<dbReference type="InterPro" id="IPR014729">
    <property type="entry name" value="Rossmann-like_a/b/a_fold"/>
</dbReference>
<comment type="catalytic activity">
    <reaction evidence="8">
        <text>L-aspartate + L-glutamine + ATP + H2O = L-asparagine + L-glutamate + AMP + diphosphate + H(+)</text>
        <dbReference type="Rhea" id="RHEA:12228"/>
        <dbReference type="ChEBI" id="CHEBI:15377"/>
        <dbReference type="ChEBI" id="CHEBI:15378"/>
        <dbReference type="ChEBI" id="CHEBI:29985"/>
        <dbReference type="ChEBI" id="CHEBI:29991"/>
        <dbReference type="ChEBI" id="CHEBI:30616"/>
        <dbReference type="ChEBI" id="CHEBI:33019"/>
        <dbReference type="ChEBI" id="CHEBI:58048"/>
        <dbReference type="ChEBI" id="CHEBI:58359"/>
        <dbReference type="ChEBI" id="CHEBI:456215"/>
        <dbReference type="EC" id="6.3.5.4"/>
    </reaction>
</comment>
<dbReference type="AlphaFoldDB" id="A0A918E3I8"/>
<evidence type="ECO:0000313" key="13">
    <source>
        <dbReference type="Proteomes" id="UP000660745"/>
    </source>
</evidence>
<evidence type="ECO:0000256" key="8">
    <source>
        <dbReference type="ARBA" id="ARBA00048741"/>
    </source>
</evidence>
<proteinExistence type="inferred from homology"/>
<protein>
    <recommendedName>
        <fullName evidence="3">asparagine synthase (glutamine-hydrolyzing)</fullName>
        <ecNumber evidence="3">6.3.5.4</ecNumber>
    </recommendedName>
</protein>
<dbReference type="Pfam" id="PF13537">
    <property type="entry name" value="GATase_7"/>
    <property type="match status" value="1"/>
</dbReference>
<dbReference type="PIRSF" id="PIRSF001589">
    <property type="entry name" value="Asn_synthetase_glu-h"/>
    <property type="match status" value="1"/>
</dbReference>
<keyword evidence="13" id="KW-1185">Reference proteome</keyword>
<evidence type="ECO:0000256" key="1">
    <source>
        <dbReference type="ARBA" id="ARBA00005187"/>
    </source>
</evidence>
<dbReference type="Gene3D" id="3.40.50.620">
    <property type="entry name" value="HUPs"/>
    <property type="match status" value="1"/>
</dbReference>
<evidence type="ECO:0000256" key="7">
    <source>
        <dbReference type="ARBA" id="ARBA00022962"/>
    </source>
</evidence>
<dbReference type="InterPro" id="IPR051786">
    <property type="entry name" value="ASN_synthetase/amidase"/>
</dbReference>
<evidence type="ECO:0000256" key="5">
    <source>
        <dbReference type="ARBA" id="ARBA00022840"/>
    </source>
</evidence>
<dbReference type="InterPro" id="IPR017932">
    <property type="entry name" value="GATase_2_dom"/>
</dbReference>
<feature type="binding site" evidence="10">
    <location>
        <position position="284"/>
    </location>
    <ligand>
        <name>ATP</name>
        <dbReference type="ChEBI" id="CHEBI:30616"/>
    </ligand>
</feature>
<sequence>MCGISGHLARRGTARSDLVRTMTEALKHRGPDGMNFYDTPEVSLGFNRLAIIDPGGSWQPFINHDSTIVLIVNGEIYNYRELRKDLLSKGHVFRSEGDCEVILHLYEEHGTLFLDRLRGMFALALWDERMGRLLLARDRMGEKPLYLRESPDGLLFASEAKALIAAGVDVELEPRSVNAYFHLEYVTEPDSILRGVRKVPAGHLITVHTKDWAIHDRPYWLLNAAEARADRPDHVIADLLRELSPLVAHADQPIGVALSGGIDSSIVAALAARDADIRPKAFSVGYTGHRGIDERELARSFANELDMEFHEIELGPASVVRLFPQVVAAWDDPIADMAGICYFAVMRSAREAGVRVMLQGQGADELFWGYPWVREAMRRADRGSAPIFYELDPDFREARDDGPRYYGEAMRGLTPPLFPPTPPDQLIMSTYLRENGIAQGDRLSMANSVELRLPFVDHHLVDAVIGLRKATPDHHEPPKHRLREAVRFLLPTAIIDRPKRSFSPPIKQWYEILFASYGELLLEGELVRRGIISPAAARELTKAHFPPGGGSPFAFKALALEMWCRHNLLRRGARPC</sequence>
<dbReference type="InterPro" id="IPR006426">
    <property type="entry name" value="Asn_synth_AEB"/>
</dbReference>
<gene>
    <name evidence="12" type="primary">asnB</name>
    <name evidence="12" type="ORF">GCM10012278_22950</name>
</gene>
<evidence type="ECO:0000313" key="12">
    <source>
        <dbReference type="EMBL" id="GGP05058.1"/>
    </source>
</evidence>
<keyword evidence="4 10" id="KW-0547">Nucleotide-binding</keyword>
<dbReference type="Proteomes" id="UP000660745">
    <property type="component" value="Unassembled WGS sequence"/>
</dbReference>
<dbReference type="InterPro" id="IPR033738">
    <property type="entry name" value="AsnB_N"/>
</dbReference>
<dbReference type="CDD" id="cd01991">
    <property type="entry name" value="Asn_synthase_B_C"/>
    <property type="match status" value="1"/>
</dbReference>
<name>A0A918E3I8_9ACTN</name>
<dbReference type="PANTHER" id="PTHR43284">
    <property type="entry name" value="ASPARAGINE SYNTHETASE (GLUTAMINE-HYDROLYZING)"/>
    <property type="match status" value="1"/>
</dbReference>
<comment type="caution">
    <text evidence="12">The sequence shown here is derived from an EMBL/GenBank/DDBJ whole genome shotgun (WGS) entry which is preliminary data.</text>
</comment>
<dbReference type="RefSeq" id="WP_189138508.1">
    <property type="nucleotide sequence ID" value="NZ_BMNK01000003.1"/>
</dbReference>
<evidence type="ECO:0000256" key="2">
    <source>
        <dbReference type="ARBA" id="ARBA00005752"/>
    </source>
</evidence>
<dbReference type="GO" id="GO:0004066">
    <property type="term" value="F:asparagine synthase (glutamine-hydrolyzing) activity"/>
    <property type="evidence" value="ECO:0007669"/>
    <property type="project" value="UniProtKB-EC"/>
</dbReference>
<evidence type="ECO:0000259" key="11">
    <source>
        <dbReference type="PROSITE" id="PS51278"/>
    </source>
</evidence>
<evidence type="ECO:0000256" key="9">
    <source>
        <dbReference type="PIRSR" id="PIRSR001589-1"/>
    </source>
</evidence>
<dbReference type="GO" id="GO:0005524">
    <property type="term" value="F:ATP binding"/>
    <property type="evidence" value="ECO:0007669"/>
    <property type="project" value="UniProtKB-KW"/>
</dbReference>
<reference evidence="12" key="1">
    <citation type="journal article" date="2014" name="Int. J. Syst. Evol. Microbiol.">
        <title>Complete genome sequence of Corynebacterium casei LMG S-19264T (=DSM 44701T), isolated from a smear-ripened cheese.</title>
        <authorList>
            <consortium name="US DOE Joint Genome Institute (JGI-PGF)"/>
            <person name="Walter F."/>
            <person name="Albersmeier A."/>
            <person name="Kalinowski J."/>
            <person name="Ruckert C."/>
        </authorList>
    </citation>
    <scope>NUCLEOTIDE SEQUENCE</scope>
    <source>
        <strain evidence="12">CGMCC 4.7430</strain>
    </source>
</reference>
<keyword evidence="6 9" id="KW-0061">Asparagine biosynthesis</keyword>
<dbReference type="NCBIfam" id="TIGR01536">
    <property type="entry name" value="asn_synth_AEB"/>
    <property type="match status" value="1"/>
</dbReference>
<comment type="pathway">
    <text evidence="1">Amino-acid biosynthesis; L-asparagine biosynthesis; L-asparagine from L-aspartate (L-Gln route): step 1/1.</text>
</comment>
<dbReference type="PROSITE" id="PS51278">
    <property type="entry name" value="GATASE_TYPE_2"/>
    <property type="match status" value="1"/>
</dbReference>
<dbReference type="Gene3D" id="3.60.20.10">
    <property type="entry name" value="Glutamine Phosphoribosylpyrophosphate, subunit 1, domain 1"/>
    <property type="match status" value="1"/>
</dbReference>
<dbReference type="GO" id="GO:0006529">
    <property type="term" value="P:asparagine biosynthetic process"/>
    <property type="evidence" value="ECO:0007669"/>
    <property type="project" value="UniProtKB-KW"/>
</dbReference>
<dbReference type="SUPFAM" id="SSF56235">
    <property type="entry name" value="N-terminal nucleophile aminohydrolases (Ntn hydrolases)"/>
    <property type="match status" value="1"/>
</dbReference>
<dbReference type="EC" id="6.3.5.4" evidence="3"/>
<dbReference type="InterPro" id="IPR001962">
    <property type="entry name" value="Asn_synthase"/>
</dbReference>
<keyword evidence="9" id="KW-0028">Amino-acid biosynthesis</keyword>
<feature type="active site" description="For GATase activity" evidence="9">
    <location>
        <position position="2"/>
    </location>
</feature>
<dbReference type="SUPFAM" id="SSF52402">
    <property type="entry name" value="Adenine nucleotide alpha hydrolases-like"/>
    <property type="match status" value="1"/>
</dbReference>
<organism evidence="12 13">
    <name type="scientific">Nonomuraea glycinis</name>
    <dbReference type="NCBI Taxonomy" id="2047744"/>
    <lineage>
        <taxon>Bacteria</taxon>
        <taxon>Bacillati</taxon>
        <taxon>Actinomycetota</taxon>
        <taxon>Actinomycetes</taxon>
        <taxon>Streptosporangiales</taxon>
        <taxon>Streptosporangiaceae</taxon>
        <taxon>Nonomuraea</taxon>
    </lineage>
</organism>
<evidence type="ECO:0000256" key="6">
    <source>
        <dbReference type="ARBA" id="ARBA00022888"/>
    </source>
</evidence>
<accession>A0A918E3I8</accession>
<dbReference type="PANTHER" id="PTHR43284:SF1">
    <property type="entry name" value="ASPARAGINE SYNTHETASE"/>
    <property type="match status" value="1"/>
</dbReference>
<dbReference type="InterPro" id="IPR029055">
    <property type="entry name" value="Ntn_hydrolases_N"/>
</dbReference>
<dbReference type="Pfam" id="PF00733">
    <property type="entry name" value="Asn_synthase"/>
    <property type="match status" value="1"/>
</dbReference>
<dbReference type="GO" id="GO:0005829">
    <property type="term" value="C:cytosol"/>
    <property type="evidence" value="ECO:0007669"/>
    <property type="project" value="TreeGrafter"/>
</dbReference>
<feature type="binding site" evidence="10">
    <location>
        <position position="98"/>
    </location>
    <ligand>
        <name>L-glutamine</name>
        <dbReference type="ChEBI" id="CHEBI:58359"/>
    </ligand>
</feature>
<evidence type="ECO:0000256" key="3">
    <source>
        <dbReference type="ARBA" id="ARBA00012737"/>
    </source>
</evidence>
<dbReference type="EMBL" id="BMNK01000003">
    <property type="protein sequence ID" value="GGP05058.1"/>
    <property type="molecule type" value="Genomic_DNA"/>
</dbReference>